<keyword evidence="9" id="KW-0805">Transcription regulation</keyword>
<keyword evidence="22" id="KW-1185">Reference proteome</keyword>
<reference evidence="21 22" key="1">
    <citation type="journal article" date="2017" name="BMC Genomics">
        <title>Whole-genome assembly of Babesia ovata and comparative genomics between closely related pathogens.</title>
        <authorList>
            <person name="Yamagishi J."/>
            <person name="Asada M."/>
            <person name="Hakimi H."/>
            <person name="Tanaka T.Q."/>
            <person name="Sugimoto C."/>
            <person name="Kawazu S."/>
        </authorList>
    </citation>
    <scope>NUCLEOTIDE SEQUENCE [LARGE SCALE GENOMIC DNA]</scope>
    <source>
        <strain evidence="21 22">Miyake</strain>
    </source>
</reference>
<keyword evidence="12 17" id="KW-0472">Membrane</keyword>
<dbReference type="Gene3D" id="1.20.5.2050">
    <property type="match status" value="1"/>
</dbReference>
<evidence type="ECO:0000256" key="2">
    <source>
        <dbReference type="ARBA" id="ARBA00004255"/>
    </source>
</evidence>
<dbReference type="InterPro" id="IPR022775">
    <property type="entry name" value="AP_mu_sigma_su"/>
</dbReference>
<evidence type="ECO:0000256" key="4">
    <source>
        <dbReference type="ARBA" id="ARBA00011775"/>
    </source>
</evidence>
<dbReference type="VEuPathDB" id="PiroplasmaDB:BOVATA_042520"/>
<keyword evidence="13" id="KW-0804">Transcription</keyword>
<dbReference type="InterPro" id="IPR039652">
    <property type="entry name" value="Coatomer_zeta"/>
</dbReference>
<dbReference type="EMBL" id="BDSA01000006">
    <property type="protein sequence ID" value="GBE62759.1"/>
    <property type="molecule type" value="Genomic_DNA"/>
</dbReference>
<dbReference type="GeneID" id="39876529"/>
<dbReference type="GO" id="GO:0006886">
    <property type="term" value="P:intracellular protein transport"/>
    <property type="evidence" value="ECO:0007669"/>
    <property type="project" value="TreeGrafter"/>
</dbReference>
<comment type="similarity">
    <text evidence="3 17">Belongs to the adaptor complexes small subunit family.</text>
</comment>
<keyword evidence="5 17" id="KW-0813">Transport</keyword>
<proteinExistence type="inferred from homology"/>
<dbReference type="PANTHER" id="PTHR11043:SF0">
    <property type="entry name" value="COATOMER SUBUNIT ZETA"/>
    <property type="match status" value="1"/>
</dbReference>
<dbReference type="Proteomes" id="UP000236319">
    <property type="component" value="Unassembled WGS sequence"/>
</dbReference>
<evidence type="ECO:0000256" key="10">
    <source>
        <dbReference type="ARBA" id="ARBA00023034"/>
    </source>
</evidence>
<name>A0A2H6KIF7_9APIC</name>
<evidence type="ECO:0000256" key="8">
    <source>
        <dbReference type="ARBA" id="ARBA00022927"/>
    </source>
</evidence>
<feature type="coiled-coil region" evidence="18">
    <location>
        <begin position="320"/>
        <end position="347"/>
    </location>
</feature>
<evidence type="ECO:0000256" key="5">
    <source>
        <dbReference type="ARBA" id="ARBA00022448"/>
    </source>
</evidence>
<feature type="domain" description="AP2/ERF" evidence="19">
    <location>
        <begin position="276"/>
        <end position="332"/>
    </location>
</feature>
<dbReference type="GO" id="GO:0006891">
    <property type="term" value="P:intra-Golgi vesicle-mediated transport"/>
    <property type="evidence" value="ECO:0007669"/>
    <property type="project" value="TreeGrafter"/>
</dbReference>
<evidence type="ECO:0000256" key="12">
    <source>
        <dbReference type="ARBA" id="ARBA00023136"/>
    </source>
</evidence>
<dbReference type="Pfam" id="PF00847">
    <property type="entry name" value="AP2"/>
    <property type="match status" value="1"/>
</dbReference>
<evidence type="ECO:0000313" key="21">
    <source>
        <dbReference type="EMBL" id="GBE62759.1"/>
    </source>
</evidence>
<evidence type="ECO:0000256" key="6">
    <source>
        <dbReference type="ARBA" id="ARBA00022490"/>
    </source>
</evidence>
<evidence type="ECO:0000256" key="7">
    <source>
        <dbReference type="ARBA" id="ARBA00022892"/>
    </source>
</evidence>
<dbReference type="GO" id="GO:0000139">
    <property type="term" value="C:Golgi membrane"/>
    <property type="evidence" value="ECO:0007669"/>
    <property type="project" value="UniProtKB-SubCell"/>
</dbReference>
<evidence type="ECO:0000256" key="15">
    <source>
        <dbReference type="ARBA" id="ARBA00023329"/>
    </source>
</evidence>
<keyword evidence="14" id="KW-0539">Nucleus</keyword>
<dbReference type="GO" id="GO:0003700">
    <property type="term" value="F:DNA-binding transcription factor activity"/>
    <property type="evidence" value="ECO:0007669"/>
    <property type="project" value="InterPro"/>
</dbReference>
<dbReference type="OrthoDB" id="6585768at2759"/>
<comment type="subunit">
    <text evidence="4 17">Oligomeric complex that consists of at least the alpha, beta, beta', gamma, delta, epsilon and zeta subunits.</text>
</comment>
<dbReference type="InterPro" id="IPR001471">
    <property type="entry name" value="AP2/ERF_dom"/>
</dbReference>
<dbReference type="GO" id="GO:0005634">
    <property type="term" value="C:nucleus"/>
    <property type="evidence" value="ECO:0007669"/>
    <property type="project" value="UniProtKB-SubCell"/>
</dbReference>
<keyword evidence="7 17" id="KW-0931">ER-Golgi transport</keyword>
<dbReference type="PANTHER" id="PTHR11043">
    <property type="entry name" value="ZETA-COAT PROTEIN"/>
    <property type="match status" value="1"/>
</dbReference>
<keyword evidence="10 17" id="KW-0333">Golgi apparatus</keyword>
<keyword evidence="6 17" id="KW-0963">Cytoplasm</keyword>
<organism evidence="21 22">
    <name type="scientific">Babesia ovata</name>
    <dbReference type="NCBI Taxonomy" id="189622"/>
    <lineage>
        <taxon>Eukaryota</taxon>
        <taxon>Sar</taxon>
        <taxon>Alveolata</taxon>
        <taxon>Apicomplexa</taxon>
        <taxon>Aconoidasida</taxon>
        <taxon>Piroplasmida</taxon>
        <taxon>Babesiidae</taxon>
        <taxon>Babesia</taxon>
    </lineage>
</organism>
<dbReference type="Pfam" id="PF01217">
    <property type="entry name" value="Clat_adaptor_s"/>
    <property type="match status" value="1"/>
</dbReference>
<evidence type="ECO:0000313" key="22">
    <source>
        <dbReference type="Proteomes" id="UP000236319"/>
    </source>
</evidence>
<keyword evidence="15 17" id="KW-0968">Cytoplasmic vesicle</keyword>
<comment type="caution">
    <text evidence="21">The sequence shown here is derived from an EMBL/GenBank/DDBJ whole genome shotgun (WGS) entry which is preliminary data.</text>
</comment>
<gene>
    <name evidence="21" type="ORF">BOVATA_042520</name>
</gene>
<dbReference type="GO" id="GO:0003677">
    <property type="term" value="F:DNA binding"/>
    <property type="evidence" value="ECO:0007669"/>
    <property type="project" value="UniProtKB-KW"/>
</dbReference>
<evidence type="ECO:0000259" key="19">
    <source>
        <dbReference type="Pfam" id="PF00847"/>
    </source>
</evidence>
<dbReference type="RefSeq" id="XP_028869002.1">
    <property type="nucleotide sequence ID" value="XM_029013169.1"/>
</dbReference>
<keyword evidence="18" id="KW-0175">Coiled coil</keyword>
<evidence type="ECO:0000259" key="20">
    <source>
        <dbReference type="Pfam" id="PF01217"/>
    </source>
</evidence>
<dbReference type="Gene3D" id="3.30.450.60">
    <property type="match status" value="1"/>
</dbReference>
<evidence type="ECO:0000256" key="3">
    <source>
        <dbReference type="ARBA" id="ARBA00006972"/>
    </source>
</evidence>
<comment type="function">
    <text evidence="16">The coatomer is a cytosolic protein complex that binds to dilysine motifs and reversibly associates with Golgi non-clathrin-coated vesicles, which further mediate biosynthetic protein transport from the ER, via the Golgi up to the trans Golgi network. Coatomer complex is required for budding from Golgi membranes, and is essential for the retrograde Golgi-to-ER transport of dilysine-tagged proteins. The zeta subunit may be involved in regulating the coat assembly and, hence, the rate of biosynthetic protein transport due to its association-dissociation properties with the coatomer complex.</text>
</comment>
<keyword evidence="8 17" id="KW-0653">Protein transport</keyword>
<sequence length="376" mass="43298">MAYIPITQVDAILLLDQHGERIAVNYYPQHCAAPASSDGEKNLWEDVARQRVIEKSLTKELELAKARGMIIEVMSHGVTEGASGIRMIEGHLVSYYIAADFAIIVVGPSKENEVLLSELCTTVKKCLFAVTDDQMKKEVVCNKLDSVFLVLDDVVDGGIIMESDHNVIIRRLKGKSGDSSDHVPLNQLSEPGHWIHLHHVNFGTKRVTQKRRHMLRLIHPEEKHTNKELRDGWLSNDDALPKSLLCNSAIRKLVYSNTVEAQKLASKVDWDAYKCNVRGVRWHPSGSWYVQFNRRNYEKNFFVNCHCYFRVDEHGFHDAKEKAIAYRKRLEAEYDELQETWHEMDKKRMEERARKRGDRQMALEEEEFLLADATPS</sequence>
<dbReference type="GO" id="GO:0006890">
    <property type="term" value="P:retrograde vesicle-mediated transport, Golgi to endoplasmic reticulum"/>
    <property type="evidence" value="ECO:0007669"/>
    <property type="project" value="UniProtKB-UniRule"/>
</dbReference>
<evidence type="ECO:0000256" key="18">
    <source>
        <dbReference type="SAM" id="Coils"/>
    </source>
</evidence>
<dbReference type="SUPFAM" id="SSF64356">
    <property type="entry name" value="SNARE-like"/>
    <property type="match status" value="1"/>
</dbReference>
<evidence type="ECO:0000256" key="9">
    <source>
        <dbReference type="ARBA" id="ARBA00023015"/>
    </source>
</evidence>
<dbReference type="AlphaFoldDB" id="A0A2H6KIF7"/>
<evidence type="ECO:0000256" key="13">
    <source>
        <dbReference type="ARBA" id="ARBA00023163"/>
    </source>
</evidence>
<protein>
    <recommendedName>
        <fullName evidence="17">Coatomer subunit zeta</fullName>
    </recommendedName>
</protein>
<comment type="subcellular location">
    <subcellularLocation>
        <location evidence="17">Cytoplasm</location>
    </subcellularLocation>
    <subcellularLocation>
        <location evidence="2 17">Golgi apparatus membrane</location>
        <topology evidence="2 17">Peripheral membrane protein</topology>
        <orientation evidence="2 17">Cytoplasmic side</orientation>
    </subcellularLocation>
    <subcellularLocation>
        <location evidence="17">Cytoplasmic vesicle</location>
        <location evidence="17">COPI-coated vesicle membrane</location>
        <topology evidence="17">Peripheral membrane protein</topology>
        <orientation evidence="17">Cytoplasmic side</orientation>
    </subcellularLocation>
    <subcellularLocation>
        <location evidence="1">Nucleus</location>
    </subcellularLocation>
</comment>
<evidence type="ECO:0000256" key="16">
    <source>
        <dbReference type="ARBA" id="ARBA00045555"/>
    </source>
</evidence>
<evidence type="ECO:0000256" key="14">
    <source>
        <dbReference type="ARBA" id="ARBA00023242"/>
    </source>
</evidence>
<dbReference type="InterPro" id="IPR011012">
    <property type="entry name" value="Longin-like_dom_sf"/>
</dbReference>
<evidence type="ECO:0000256" key="11">
    <source>
        <dbReference type="ARBA" id="ARBA00023125"/>
    </source>
</evidence>
<keyword evidence="11" id="KW-0238">DNA-binding</keyword>
<evidence type="ECO:0000256" key="17">
    <source>
        <dbReference type="RuleBase" id="RU366053"/>
    </source>
</evidence>
<feature type="domain" description="AP complex mu/sigma subunit" evidence="20">
    <location>
        <begin position="9"/>
        <end position="173"/>
    </location>
</feature>
<accession>A0A2H6KIF7</accession>
<evidence type="ECO:0000256" key="1">
    <source>
        <dbReference type="ARBA" id="ARBA00004123"/>
    </source>
</evidence>
<dbReference type="GO" id="GO:0030126">
    <property type="term" value="C:COPI vesicle coat"/>
    <property type="evidence" value="ECO:0007669"/>
    <property type="project" value="UniProtKB-UniRule"/>
</dbReference>